<evidence type="ECO:0000313" key="2">
    <source>
        <dbReference type="EMBL" id="MSE22616.1"/>
    </source>
</evidence>
<name>A0A844EM26_9LACO</name>
<evidence type="ECO:0000256" key="1">
    <source>
        <dbReference type="SAM" id="Phobius"/>
    </source>
</evidence>
<dbReference type="EMBL" id="WKKY01001321">
    <property type="protein sequence ID" value="MSE22616.1"/>
    <property type="molecule type" value="Genomic_DNA"/>
</dbReference>
<proteinExistence type="predicted"/>
<dbReference type="Proteomes" id="UP000491237">
    <property type="component" value="Unassembled WGS sequence"/>
</dbReference>
<feature type="transmembrane region" description="Helical" evidence="1">
    <location>
        <begin position="75"/>
        <end position="95"/>
    </location>
</feature>
<keyword evidence="1" id="KW-1133">Transmembrane helix</keyword>
<dbReference type="AlphaFoldDB" id="A0A844EM26"/>
<accession>A0A844EM26</accession>
<dbReference type="GO" id="GO:0016740">
    <property type="term" value="F:transferase activity"/>
    <property type="evidence" value="ECO:0007669"/>
    <property type="project" value="UniProtKB-KW"/>
</dbReference>
<gene>
    <name evidence="2" type="ORF">GKC44_15580</name>
</gene>
<feature type="transmembrane region" description="Helical" evidence="1">
    <location>
        <begin position="49"/>
        <end position="69"/>
    </location>
</feature>
<keyword evidence="2" id="KW-0808">Transferase</keyword>
<comment type="caution">
    <text evidence="2">The sequence shown here is derived from an EMBL/GenBank/DDBJ whole genome shotgun (WGS) entry which is preliminary data.</text>
</comment>
<keyword evidence="1" id="KW-0472">Membrane</keyword>
<sequence>PVMILGVPITDTVFAIFRRLLNKEPITHADKRHLHHRLMQIGLTHRQTVLVIYGIALIFSFISLLYPISTLWGSILLTVAVLIGLELFVETIGLVGEDRQPLL</sequence>
<reference evidence="2 3" key="1">
    <citation type="submission" date="2019-11" db="EMBL/GenBank/DDBJ databases">
        <title>Draft Genome Sequence of Plant Growth-Promoting Rhizosphere-Associated Bacteria.</title>
        <authorList>
            <person name="Vasilyev I.Y."/>
            <person name="Radchenko V."/>
            <person name="Ilnitskaya E.V."/>
        </authorList>
    </citation>
    <scope>NUCLEOTIDE SEQUENCE [LARGE SCALE GENOMIC DNA]</scope>
    <source>
        <strain evidence="2 3">VRA_07sq_f</strain>
    </source>
</reference>
<protein>
    <submittedName>
        <fullName evidence="2">Undecaprenyl/decaprenyl-phosphate alpha-N-acetylglucosaminyl 1-phosphate transferase</fullName>
    </submittedName>
</protein>
<feature type="non-terminal residue" evidence="2">
    <location>
        <position position="103"/>
    </location>
</feature>
<evidence type="ECO:0000313" key="3">
    <source>
        <dbReference type="Proteomes" id="UP000491237"/>
    </source>
</evidence>
<organism evidence="2 3">
    <name type="scientific">Lentilactobacillus parabuchneri</name>
    <dbReference type="NCBI Taxonomy" id="152331"/>
    <lineage>
        <taxon>Bacteria</taxon>
        <taxon>Bacillati</taxon>
        <taxon>Bacillota</taxon>
        <taxon>Bacilli</taxon>
        <taxon>Lactobacillales</taxon>
        <taxon>Lactobacillaceae</taxon>
        <taxon>Lentilactobacillus</taxon>
    </lineage>
</organism>
<keyword evidence="1" id="KW-0812">Transmembrane</keyword>
<feature type="non-terminal residue" evidence="2">
    <location>
        <position position="1"/>
    </location>
</feature>